<sequence>MPSSSLHLLTLPLEILITILTYLPSSSLYQCLLTCSHLHTLILSSTPLLLIFECSLADVEFNPSYNPNSSYQCNPSHNSNALRGSQEKLKYLREREKAWREFTPKWKKKVKVEHRPTGIYDLTPNVYFLGRQVGSNNGDFGGGGDSGSDAIMCLTFPERKEELEAELATEAEVEVEAEADRLGCDEKEGGDNDVKGKRKAGQWKEIGLEGKRIKDFGTALEEHDLIALVVSEPIENQTDSYMLQIALLRYSTGKYHDEAKSPIIPIHEYSLSQGPPSVSIEIVGENLGLIVMYPHIWEDDDDIFVIYDWKLGTTKTPTPIDITNIGLCFLTETLLVHPNRRDESLDIYHIPYSFENQPVTLVLQLCFPTISRDYLISTLSCRGEPNPIGDSSLTTDLAGLSSCITGTTSSPISTTSTPSSSSTPGTAPGIGTSTPGTAPGIGTSTSHTTTGTGKYAHPSRPFTSSPSTALIIFQMDLHPQTDGLTPQSFEFVIHRNTLLGEVRKYVKEREDEEARRKENRRRRKEKWRVTEVVEEEGLGGDVDVDVEGDKDGMDGMGEAENNNEESERRSIRERLKEVQNEYVPEAFVSFG</sequence>
<keyword evidence="2" id="KW-1185">Reference proteome</keyword>
<accession>A0ACD3ARM9</accession>
<proteinExistence type="predicted"/>
<evidence type="ECO:0000313" key="2">
    <source>
        <dbReference type="Proteomes" id="UP000308600"/>
    </source>
</evidence>
<dbReference type="EMBL" id="ML208353">
    <property type="protein sequence ID" value="TFK68370.1"/>
    <property type="molecule type" value="Genomic_DNA"/>
</dbReference>
<protein>
    <submittedName>
        <fullName evidence="1">Uncharacterized protein</fullName>
    </submittedName>
</protein>
<organism evidence="1 2">
    <name type="scientific">Pluteus cervinus</name>
    <dbReference type="NCBI Taxonomy" id="181527"/>
    <lineage>
        <taxon>Eukaryota</taxon>
        <taxon>Fungi</taxon>
        <taxon>Dikarya</taxon>
        <taxon>Basidiomycota</taxon>
        <taxon>Agaricomycotina</taxon>
        <taxon>Agaricomycetes</taxon>
        <taxon>Agaricomycetidae</taxon>
        <taxon>Agaricales</taxon>
        <taxon>Pluteineae</taxon>
        <taxon>Pluteaceae</taxon>
        <taxon>Pluteus</taxon>
    </lineage>
</organism>
<reference evidence="1 2" key="1">
    <citation type="journal article" date="2019" name="Nat. Ecol. Evol.">
        <title>Megaphylogeny resolves global patterns of mushroom evolution.</title>
        <authorList>
            <person name="Varga T."/>
            <person name="Krizsan K."/>
            <person name="Foldi C."/>
            <person name="Dima B."/>
            <person name="Sanchez-Garcia M."/>
            <person name="Sanchez-Ramirez S."/>
            <person name="Szollosi G.J."/>
            <person name="Szarkandi J.G."/>
            <person name="Papp V."/>
            <person name="Albert L."/>
            <person name="Andreopoulos W."/>
            <person name="Angelini C."/>
            <person name="Antonin V."/>
            <person name="Barry K.W."/>
            <person name="Bougher N.L."/>
            <person name="Buchanan P."/>
            <person name="Buyck B."/>
            <person name="Bense V."/>
            <person name="Catcheside P."/>
            <person name="Chovatia M."/>
            <person name="Cooper J."/>
            <person name="Damon W."/>
            <person name="Desjardin D."/>
            <person name="Finy P."/>
            <person name="Geml J."/>
            <person name="Haridas S."/>
            <person name="Hughes K."/>
            <person name="Justo A."/>
            <person name="Karasinski D."/>
            <person name="Kautmanova I."/>
            <person name="Kiss B."/>
            <person name="Kocsube S."/>
            <person name="Kotiranta H."/>
            <person name="LaButti K.M."/>
            <person name="Lechner B.E."/>
            <person name="Liimatainen K."/>
            <person name="Lipzen A."/>
            <person name="Lukacs Z."/>
            <person name="Mihaltcheva S."/>
            <person name="Morgado L.N."/>
            <person name="Niskanen T."/>
            <person name="Noordeloos M.E."/>
            <person name="Ohm R.A."/>
            <person name="Ortiz-Santana B."/>
            <person name="Ovrebo C."/>
            <person name="Racz N."/>
            <person name="Riley R."/>
            <person name="Savchenko A."/>
            <person name="Shiryaev A."/>
            <person name="Soop K."/>
            <person name="Spirin V."/>
            <person name="Szebenyi C."/>
            <person name="Tomsovsky M."/>
            <person name="Tulloss R.E."/>
            <person name="Uehling J."/>
            <person name="Grigoriev I.V."/>
            <person name="Vagvolgyi C."/>
            <person name="Papp T."/>
            <person name="Martin F.M."/>
            <person name="Miettinen O."/>
            <person name="Hibbett D.S."/>
            <person name="Nagy L.G."/>
        </authorList>
    </citation>
    <scope>NUCLEOTIDE SEQUENCE [LARGE SCALE GENOMIC DNA]</scope>
    <source>
        <strain evidence="1 2">NL-1719</strain>
    </source>
</reference>
<name>A0ACD3ARM9_9AGAR</name>
<dbReference type="Proteomes" id="UP000308600">
    <property type="component" value="Unassembled WGS sequence"/>
</dbReference>
<gene>
    <name evidence="1" type="ORF">BDN72DRAFT_682159</name>
</gene>
<evidence type="ECO:0000313" key="1">
    <source>
        <dbReference type="EMBL" id="TFK68370.1"/>
    </source>
</evidence>